<feature type="domain" description="Leucine-binding protein" evidence="4">
    <location>
        <begin position="24"/>
        <end position="357"/>
    </location>
</feature>
<evidence type="ECO:0000256" key="3">
    <source>
        <dbReference type="SAM" id="SignalP"/>
    </source>
</evidence>
<feature type="chain" id="PRO_5003094464" evidence="3">
    <location>
        <begin position="22"/>
        <end position="390"/>
    </location>
</feature>
<dbReference type="Gene3D" id="3.40.50.2300">
    <property type="match status" value="2"/>
</dbReference>
<reference evidence="5 6" key="2">
    <citation type="journal article" date="2011" name="Stand. Genomic Sci.">
        <title>Complete genome sequence of Truepera radiovictrix type strain (RQ-24).</title>
        <authorList>
            <person name="Ivanova N."/>
            <person name="Rohde C."/>
            <person name="Munk C."/>
            <person name="Nolan M."/>
            <person name="Lucas S."/>
            <person name="Del Rio T.G."/>
            <person name="Tice H."/>
            <person name="Deshpande S."/>
            <person name="Cheng J.F."/>
            <person name="Tapia R."/>
            <person name="Han C."/>
            <person name="Goodwin L."/>
            <person name="Pitluck S."/>
            <person name="Liolios K."/>
            <person name="Mavromatis K."/>
            <person name="Mikhailova N."/>
            <person name="Pati A."/>
            <person name="Chen A."/>
            <person name="Palaniappan K."/>
            <person name="Land M."/>
            <person name="Hauser L."/>
            <person name="Chang Y.J."/>
            <person name="Jeffries C.D."/>
            <person name="Brambilla E."/>
            <person name="Rohde M."/>
            <person name="Goker M."/>
            <person name="Tindall B.J."/>
            <person name="Woyke T."/>
            <person name="Bristow J."/>
            <person name="Eisen J.A."/>
            <person name="Markowitz V."/>
            <person name="Hugenholtz P."/>
            <person name="Kyrpides N.C."/>
            <person name="Klenk H.P."/>
            <person name="Lapidus A."/>
        </authorList>
    </citation>
    <scope>NUCLEOTIDE SEQUENCE [LARGE SCALE GENOMIC DNA]</scope>
    <source>
        <strain evidence="6">DSM 17093 / CIP 108686 / LMG 22925 / RQ-24</strain>
    </source>
</reference>
<dbReference type="HOGENOM" id="CLU_027128_6_1_0"/>
<sequence>MKQPLVSLSVLAALAGGVALAQEPIRIGVNLELSGRLVSLGTPELEGMEAMQQSLGEVLGRPIELSVCDNASTPEGSVSCANRFVDEGVVAVLGSGASSQAIPAAEVLQEAGIVMITPSSTNNATTQIGDYIFRVAYNDEFQGAVAAEYMYNDLEARRVAVFRQQDDDYSFGLAGFFSDTFQELGGETVVVDYTAGTVDFAAQINDIRAFNPDAIYTPGFCTELAALLPQLLQQGFDVPMMGGDGTDDAQCPDGGGQAFDGFRFTAFAEPEQLGSDPEAAARAEEFRAQFQESHPNGTFNGFTLAGADALNVLVAAIEAAGSDDPAAVRDALAELENFPGVSGPITYAGTDGTPTNRILGFFEYQVPGEGGEAWTKVALEGLVRQFEGAQ</sequence>
<name>D7CUV9_TRURR</name>
<dbReference type="Proteomes" id="UP000000379">
    <property type="component" value="Chromosome"/>
</dbReference>
<dbReference type="EMBL" id="CP002049">
    <property type="protein sequence ID" value="ADI14100.1"/>
    <property type="molecule type" value="Genomic_DNA"/>
</dbReference>
<dbReference type="OrthoDB" id="9783240at2"/>
<keyword evidence="6" id="KW-1185">Reference proteome</keyword>
<dbReference type="SUPFAM" id="SSF53822">
    <property type="entry name" value="Periplasmic binding protein-like I"/>
    <property type="match status" value="1"/>
</dbReference>
<dbReference type="eggNOG" id="COG0683">
    <property type="taxonomic scope" value="Bacteria"/>
</dbReference>
<keyword evidence="5" id="KW-0675">Receptor</keyword>
<dbReference type="PANTHER" id="PTHR30483">
    <property type="entry name" value="LEUCINE-SPECIFIC-BINDING PROTEIN"/>
    <property type="match status" value="1"/>
</dbReference>
<dbReference type="RefSeq" id="WP_013177471.1">
    <property type="nucleotide sequence ID" value="NC_014221.1"/>
</dbReference>
<evidence type="ECO:0000256" key="1">
    <source>
        <dbReference type="ARBA" id="ARBA00010062"/>
    </source>
</evidence>
<evidence type="ECO:0000259" key="4">
    <source>
        <dbReference type="Pfam" id="PF13458"/>
    </source>
</evidence>
<reference evidence="6" key="1">
    <citation type="submission" date="2010-05" db="EMBL/GenBank/DDBJ databases">
        <title>The complete genome of Truepera radiovictris DSM 17093.</title>
        <authorList>
            <consortium name="US DOE Joint Genome Institute (JGI-PGF)"/>
            <person name="Lucas S."/>
            <person name="Copeland A."/>
            <person name="Lapidus A."/>
            <person name="Glavina del Rio T."/>
            <person name="Dalin E."/>
            <person name="Tice H."/>
            <person name="Bruce D."/>
            <person name="Goodwin L."/>
            <person name="Pitluck S."/>
            <person name="Kyrpides N."/>
            <person name="Mavromatis K."/>
            <person name="Ovchinnikova G."/>
            <person name="Munk A.C."/>
            <person name="Detter J.C."/>
            <person name="Han C."/>
            <person name="Tapia R."/>
            <person name="Land M."/>
            <person name="Hauser L."/>
            <person name="Markowitz V."/>
            <person name="Cheng J.-F."/>
            <person name="Hugenholtz P."/>
            <person name="Woyke T."/>
            <person name="Wu D."/>
            <person name="Tindall B."/>
            <person name="Pomrenke H.G."/>
            <person name="Brambilla E."/>
            <person name="Klenk H.-P."/>
            <person name="Eisen J.A."/>
        </authorList>
    </citation>
    <scope>NUCLEOTIDE SEQUENCE [LARGE SCALE GENOMIC DNA]</scope>
    <source>
        <strain evidence="6">DSM 17093 / CIP 108686 / LMG 22925 / RQ-24</strain>
    </source>
</reference>
<organism evidence="5 6">
    <name type="scientific">Truepera radiovictrix (strain DSM 17093 / CIP 108686 / LMG 22925 / RQ-24)</name>
    <dbReference type="NCBI Taxonomy" id="649638"/>
    <lineage>
        <taxon>Bacteria</taxon>
        <taxon>Thermotogati</taxon>
        <taxon>Deinococcota</taxon>
        <taxon>Deinococci</taxon>
        <taxon>Trueperales</taxon>
        <taxon>Trueperaceae</taxon>
        <taxon>Truepera</taxon>
    </lineage>
</organism>
<evidence type="ECO:0000256" key="2">
    <source>
        <dbReference type="ARBA" id="ARBA00022729"/>
    </source>
</evidence>
<dbReference type="PANTHER" id="PTHR30483:SF6">
    <property type="entry name" value="PERIPLASMIC BINDING PROTEIN OF ABC TRANSPORTER FOR NATURAL AMINO ACIDS"/>
    <property type="match status" value="1"/>
</dbReference>
<gene>
    <name evidence="5" type="ordered locus">Trad_0971</name>
</gene>
<proteinExistence type="inferred from homology"/>
<dbReference type="CDD" id="cd06347">
    <property type="entry name" value="PBP1_ABC_LivK_ligand_binding-like"/>
    <property type="match status" value="1"/>
</dbReference>
<comment type="similarity">
    <text evidence="1">Belongs to the leucine-binding protein family.</text>
</comment>
<dbReference type="AlphaFoldDB" id="D7CUV9"/>
<dbReference type="InterPro" id="IPR028081">
    <property type="entry name" value="Leu-bd"/>
</dbReference>
<dbReference type="InterPro" id="IPR028082">
    <property type="entry name" value="Peripla_BP_I"/>
</dbReference>
<dbReference type="Pfam" id="PF13458">
    <property type="entry name" value="Peripla_BP_6"/>
    <property type="match status" value="1"/>
</dbReference>
<evidence type="ECO:0000313" key="6">
    <source>
        <dbReference type="Proteomes" id="UP000000379"/>
    </source>
</evidence>
<protein>
    <submittedName>
        <fullName evidence="5">Extracellular ligand-binding receptor</fullName>
    </submittedName>
</protein>
<dbReference type="STRING" id="649638.Trad_0971"/>
<keyword evidence="2 3" id="KW-0732">Signal</keyword>
<accession>D7CUV9</accession>
<evidence type="ECO:0000313" key="5">
    <source>
        <dbReference type="EMBL" id="ADI14100.1"/>
    </source>
</evidence>
<feature type="signal peptide" evidence="3">
    <location>
        <begin position="1"/>
        <end position="21"/>
    </location>
</feature>
<dbReference type="InterPro" id="IPR051010">
    <property type="entry name" value="BCAA_transport"/>
</dbReference>
<dbReference type="KEGG" id="tra:Trad_0971"/>